<reference evidence="1" key="1">
    <citation type="submission" date="2019-09" db="EMBL/GenBank/DDBJ databases">
        <authorList>
            <person name="Needham M D."/>
        </authorList>
    </citation>
    <scope>NUCLEOTIDE SEQUENCE</scope>
</reference>
<sequence>MHNNYKITRYVNQLEKSIKTPLLNKNNNKYFLSIVTMFKYEDNYLVIIIILKNKWVNHRKLY</sequence>
<evidence type="ECO:0000313" key="1">
    <source>
        <dbReference type="EMBL" id="VVU95054.1"/>
    </source>
</evidence>
<gene>
    <name evidence="1" type="ORF">CPAV1605_779</name>
</gene>
<organism evidence="1">
    <name type="scientific">seawater metagenome</name>
    <dbReference type="NCBI Taxonomy" id="1561972"/>
    <lineage>
        <taxon>unclassified sequences</taxon>
        <taxon>metagenomes</taxon>
        <taxon>ecological metagenomes</taxon>
    </lineage>
</organism>
<accession>A0A5E8CK60</accession>
<dbReference type="EMBL" id="CABVLZ010000003">
    <property type="protein sequence ID" value="VVU95054.1"/>
    <property type="molecule type" value="Genomic_DNA"/>
</dbReference>
<proteinExistence type="predicted"/>
<dbReference type="AlphaFoldDB" id="A0A5E8CK60"/>
<protein>
    <submittedName>
        <fullName evidence="1">Uncharacterized protein</fullName>
    </submittedName>
</protein>
<name>A0A5E8CK60_9ZZZZ</name>